<dbReference type="Gene3D" id="2.10.25.10">
    <property type="entry name" value="Laminin"/>
    <property type="match status" value="1"/>
</dbReference>
<evidence type="ECO:0000259" key="10">
    <source>
        <dbReference type="PROSITE" id="PS50258"/>
    </source>
</evidence>
<dbReference type="GO" id="GO:0012505">
    <property type="term" value="C:endomembrane system"/>
    <property type="evidence" value="ECO:0007669"/>
    <property type="project" value="UniProtKB-SubCell"/>
</dbReference>
<evidence type="ECO:0008006" key="13">
    <source>
        <dbReference type="Google" id="ProtNLM"/>
    </source>
</evidence>
<feature type="non-terminal residue" evidence="11">
    <location>
        <position position="1"/>
    </location>
</feature>
<dbReference type="InterPro" id="IPR000742">
    <property type="entry name" value="EGF"/>
</dbReference>
<feature type="non-terminal residue" evidence="11">
    <location>
        <position position="106"/>
    </location>
</feature>
<evidence type="ECO:0000313" key="12">
    <source>
        <dbReference type="Proteomes" id="UP001328107"/>
    </source>
</evidence>
<dbReference type="Proteomes" id="UP001328107">
    <property type="component" value="Unassembled WGS sequence"/>
</dbReference>
<keyword evidence="4" id="KW-0472">Membrane</keyword>
<dbReference type="InterPro" id="IPR035993">
    <property type="entry name" value="Notch-like_dom_sf"/>
</dbReference>
<keyword evidence="8" id="KW-0245">EGF-like domain</keyword>
<comment type="caution">
    <text evidence="8">Lacks conserved residue(s) required for the propagation of feature annotation.</text>
</comment>
<keyword evidence="6" id="KW-0325">Glycoprotein</keyword>
<protein>
    <recommendedName>
        <fullName evidence="13">EGF-like domain-containing protein</fullName>
    </recommendedName>
</protein>
<keyword evidence="3" id="KW-1133">Transmembrane helix</keyword>
<evidence type="ECO:0000259" key="9">
    <source>
        <dbReference type="PROSITE" id="PS50026"/>
    </source>
</evidence>
<sequence>FSCQCDEGFAGDLCEIMLCHDFFCFGSFSVCENTLQGPLCHCERGRTGSNCELLKGESTPWSMCKNSTFCQASFQDGKCDEICNNSECLFDGNDCEVDHSLEERNS</sequence>
<dbReference type="AlphaFoldDB" id="A0AAN5I5Z1"/>
<evidence type="ECO:0000256" key="1">
    <source>
        <dbReference type="ARBA" id="ARBA00022692"/>
    </source>
</evidence>
<evidence type="ECO:0000256" key="6">
    <source>
        <dbReference type="ARBA" id="ARBA00023180"/>
    </source>
</evidence>
<dbReference type="Gene3D" id="4.10.470.20">
    <property type="match status" value="1"/>
</dbReference>
<dbReference type="EMBL" id="BTRK01000005">
    <property type="protein sequence ID" value="GMR52620.1"/>
    <property type="molecule type" value="Genomic_DNA"/>
</dbReference>
<proteinExistence type="predicted"/>
<accession>A0AAN5I5Z1</accession>
<evidence type="ECO:0000256" key="5">
    <source>
        <dbReference type="ARBA" id="ARBA00023157"/>
    </source>
</evidence>
<comment type="caution">
    <text evidence="11">The sequence shown here is derived from an EMBL/GenBank/DDBJ whole genome shotgun (WGS) entry which is preliminary data.</text>
</comment>
<gene>
    <name evidence="11" type="ORF">PMAYCL1PPCAC_22815</name>
</gene>
<dbReference type="Pfam" id="PF00066">
    <property type="entry name" value="Notch"/>
    <property type="match status" value="1"/>
</dbReference>
<evidence type="ECO:0000313" key="11">
    <source>
        <dbReference type="EMBL" id="GMR52620.1"/>
    </source>
</evidence>
<dbReference type="PROSITE" id="PS50258">
    <property type="entry name" value="LNR"/>
    <property type="match status" value="1"/>
</dbReference>
<keyword evidence="2" id="KW-0677">Repeat</keyword>
<organism evidence="11 12">
    <name type="scientific">Pristionchus mayeri</name>
    <dbReference type="NCBI Taxonomy" id="1317129"/>
    <lineage>
        <taxon>Eukaryota</taxon>
        <taxon>Metazoa</taxon>
        <taxon>Ecdysozoa</taxon>
        <taxon>Nematoda</taxon>
        <taxon>Chromadorea</taxon>
        <taxon>Rhabditida</taxon>
        <taxon>Rhabditina</taxon>
        <taxon>Diplogasteromorpha</taxon>
        <taxon>Diplogasteroidea</taxon>
        <taxon>Neodiplogasteridae</taxon>
        <taxon>Pristionchus</taxon>
    </lineage>
</organism>
<evidence type="ECO:0000256" key="2">
    <source>
        <dbReference type="ARBA" id="ARBA00022737"/>
    </source>
</evidence>
<keyword evidence="1" id="KW-0812">Transmembrane</keyword>
<evidence type="ECO:0000256" key="7">
    <source>
        <dbReference type="ARBA" id="ARBA00046288"/>
    </source>
</evidence>
<name>A0AAN5I5Z1_9BILA</name>
<keyword evidence="12" id="KW-1185">Reference proteome</keyword>
<evidence type="ECO:0000256" key="4">
    <source>
        <dbReference type="ARBA" id="ARBA00023136"/>
    </source>
</evidence>
<evidence type="ECO:0000256" key="3">
    <source>
        <dbReference type="ARBA" id="ARBA00022989"/>
    </source>
</evidence>
<comment type="subcellular location">
    <subcellularLocation>
        <location evidence="7">Endomembrane system</location>
        <topology evidence="7">Single-pass type I membrane protein</topology>
    </subcellularLocation>
</comment>
<feature type="domain" description="LNR" evidence="10">
    <location>
        <begin position="64"/>
        <end position="95"/>
    </location>
</feature>
<feature type="domain" description="EGF-like" evidence="9">
    <location>
        <begin position="15"/>
        <end position="52"/>
    </location>
</feature>
<dbReference type="PROSITE" id="PS50026">
    <property type="entry name" value="EGF_3"/>
    <property type="match status" value="1"/>
</dbReference>
<dbReference type="PROSITE" id="PS00022">
    <property type="entry name" value="EGF_1"/>
    <property type="match status" value="1"/>
</dbReference>
<reference evidence="12" key="1">
    <citation type="submission" date="2022-10" db="EMBL/GenBank/DDBJ databases">
        <title>Genome assembly of Pristionchus species.</title>
        <authorList>
            <person name="Yoshida K."/>
            <person name="Sommer R.J."/>
        </authorList>
    </citation>
    <scope>NUCLEOTIDE SEQUENCE [LARGE SCALE GENOMIC DNA]</scope>
    <source>
        <strain evidence="12">RS5460</strain>
    </source>
</reference>
<dbReference type="SUPFAM" id="SSF90193">
    <property type="entry name" value="Notch domain"/>
    <property type="match status" value="1"/>
</dbReference>
<evidence type="ECO:0000256" key="8">
    <source>
        <dbReference type="PROSITE-ProRule" id="PRU00076"/>
    </source>
</evidence>
<feature type="disulfide bond" evidence="8">
    <location>
        <begin position="42"/>
        <end position="51"/>
    </location>
</feature>
<dbReference type="InterPro" id="IPR000800">
    <property type="entry name" value="Notch_dom"/>
</dbReference>
<keyword evidence="5 8" id="KW-1015">Disulfide bond</keyword>
<dbReference type="SMART" id="SM00004">
    <property type="entry name" value="NL"/>
    <property type="match status" value="1"/>
</dbReference>